<name>A0A7D3UQV8_9VIRU</name>
<proteinExistence type="predicted"/>
<evidence type="ECO:0000313" key="2">
    <source>
        <dbReference type="Proteomes" id="UP001162001"/>
    </source>
</evidence>
<protein>
    <submittedName>
        <fullName evidence="1">Uncharacterized protein</fullName>
    </submittedName>
</protein>
<sequence length="308" mass="35998">MDKILDDIYLIQNRNKIITELVNQLENQSYNKEFDDMVVDYKNNIVTVNTTLSLLYSYFTGDPWVPKCTTLWDYSRNGGMGPTNVFPMIIVNFPINTIKKNLSQDILDNLKKYDIHDNNLEIFLNIQSANTIGEFEDHLNGTPPTTRIRPHGWADPDMPLVFKGSRINRNFMVGIFDPEYLDIEDEVKIYRMTSFNLHLHDQLASPRNMGIRLPGTKIKLEPTPYEDTIKVTESRNESFWTLVIDHTQPIDKRRAVVTLHWLYSDNNSFYGLSDMKTWKELYEYIKKHSKLSTHSGFKKLNTLLHSIK</sequence>
<dbReference type="EMBL" id="MT418680">
    <property type="protein sequence ID" value="QKF94748.1"/>
    <property type="molecule type" value="Genomic_DNA"/>
</dbReference>
<gene>
    <name evidence="1" type="ORF">Fadolivirus_1_1290</name>
</gene>
<organism evidence="1 2">
    <name type="scientific">Fadolivirus FV1/VV64</name>
    <dbReference type="NCBI Taxonomy" id="3070911"/>
    <lineage>
        <taxon>Viruses</taxon>
        <taxon>Varidnaviria</taxon>
        <taxon>Bamfordvirae</taxon>
        <taxon>Nucleocytoviricota</taxon>
        <taxon>Megaviricetes</taxon>
        <taxon>Imitervirales</taxon>
        <taxon>Mimiviridae</taxon>
        <taxon>Klosneuvirinae</taxon>
        <taxon>Fadolivirus</taxon>
        <taxon>Fadolivirus algeromassiliense</taxon>
    </lineage>
</organism>
<dbReference type="Proteomes" id="UP001162001">
    <property type="component" value="Segment"/>
</dbReference>
<reference evidence="1 2" key="1">
    <citation type="submission" date="2020-04" db="EMBL/GenBank/DDBJ databases">
        <title>Advantages and limits of metagenomic assembly and binning of a giant virus.</title>
        <authorList>
            <person name="Schulz F."/>
            <person name="Andreani J."/>
            <person name="Francis R."/>
            <person name="Boudjemaa H."/>
            <person name="Bou Khalil J.Y."/>
            <person name="Lee J."/>
            <person name="La Scola B."/>
            <person name="Woyke T."/>
        </authorList>
    </citation>
    <scope>NUCLEOTIDE SEQUENCE [LARGE SCALE GENOMIC DNA]</scope>
    <source>
        <strain evidence="1 2">FV1/VV64</strain>
    </source>
</reference>
<keyword evidence="2" id="KW-1185">Reference proteome</keyword>
<evidence type="ECO:0000313" key="1">
    <source>
        <dbReference type="EMBL" id="QKF94748.1"/>
    </source>
</evidence>
<accession>A0A7D3UQV8</accession>